<dbReference type="InterPro" id="IPR006076">
    <property type="entry name" value="FAD-dep_OxRdtase"/>
</dbReference>
<dbReference type="Gene3D" id="3.50.50.60">
    <property type="entry name" value="FAD/NAD(P)-binding domain"/>
    <property type="match status" value="1"/>
</dbReference>
<dbReference type="PANTHER" id="PTHR10961:SF26">
    <property type="entry name" value="L-SACCHAROPINE OXIDASE"/>
    <property type="match status" value="1"/>
</dbReference>
<keyword evidence="3" id="KW-0285">Flavoprotein</keyword>
<name>A0A8H4URV1_9HYPO</name>
<evidence type="ECO:0000256" key="1">
    <source>
        <dbReference type="ARBA" id="ARBA00001974"/>
    </source>
</evidence>
<dbReference type="GO" id="GO:0050660">
    <property type="term" value="F:flavin adenine dinucleotide binding"/>
    <property type="evidence" value="ECO:0007669"/>
    <property type="project" value="InterPro"/>
</dbReference>
<dbReference type="GO" id="GO:0008115">
    <property type="term" value="F:sarcosine oxidase activity"/>
    <property type="evidence" value="ECO:0007669"/>
    <property type="project" value="TreeGrafter"/>
</dbReference>
<dbReference type="Proteomes" id="UP000635477">
    <property type="component" value="Unassembled WGS sequence"/>
</dbReference>
<evidence type="ECO:0000259" key="6">
    <source>
        <dbReference type="Pfam" id="PF01266"/>
    </source>
</evidence>
<protein>
    <recommendedName>
        <fullName evidence="6">FAD dependent oxidoreductase domain-containing protein</fullName>
    </recommendedName>
</protein>
<comment type="cofactor">
    <cofactor evidence="1">
        <name>FAD</name>
        <dbReference type="ChEBI" id="CHEBI:57692"/>
    </cofactor>
</comment>
<proteinExistence type="inferred from homology"/>
<organism evidence="7 8">
    <name type="scientific">Fusarium zealandicum</name>
    <dbReference type="NCBI Taxonomy" id="1053134"/>
    <lineage>
        <taxon>Eukaryota</taxon>
        <taxon>Fungi</taxon>
        <taxon>Dikarya</taxon>
        <taxon>Ascomycota</taxon>
        <taxon>Pezizomycotina</taxon>
        <taxon>Sordariomycetes</taxon>
        <taxon>Hypocreomycetidae</taxon>
        <taxon>Hypocreales</taxon>
        <taxon>Nectriaceae</taxon>
        <taxon>Fusarium</taxon>
        <taxon>Fusarium staphyleae species complex</taxon>
    </lineage>
</organism>
<evidence type="ECO:0000313" key="8">
    <source>
        <dbReference type="Proteomes" id="UP000635477"/>
    </source>
</evidence>
<dbReference type="InterPro" id="IPR045170">
    <property type="entry name" value="MTOX"/>
</dbReference>
<accession>A0A8H4URV1</accession>
<dbReference type="GO" id="GO:0051698">
    <property type="term" value="F:saccharopine oxidase activity"/>
    <property type="evidence" value="ECO:0007669"/>
    <property type="project" value="TreeGrafter"/>
</dbReference>
<dbReference type="Gene3D" id="3.30.9.10">
    <property type="entry name" value="D-Amino Acid Oxidase, subunit A, domain 2"/>
    <property type="match status" value="1"/>
</dbReference>
<evidence type="ECO:0000256" key="2">
    <source>
        <dbReference type="ARBA" id="ARBA00010989"/>
    </source>
</evidence>
<dbReference type="OrthoDB" id="2219495at2759"/>
<keyword evidence="8" id="KW-1185">Reference proteome</keyword>
<keyword evidence="5" id="KW-0560">Oxidoreductase</keyword>
<dbReference type="SUPFAM" id="SSF51905">
    <property type="entry name" value="FAD/NAD(P)-binding domain"/>
    <property type="match status" value="1"/>
</dbReference>
<keyword evidence="4" id="KW-0274">FAD</keyword>
<dbReference type="Pfam" id="PF01266">
    <property type="entry name" value="DAO"/>
    <property type="match status" value="1"/>
</dbReference>
<dbReference type="EMBL" id="JABEYC010000116">
    <property type="protein sequence ID" value="KAF4982475.1"/>
    <property type="molecule type" value="Genomic_DNA"/>
</dbReference>
<feature type="domain" description="FAD dependent oxidoreductase" evidence="6">
    <location>
        <begin position="14"/>
        <end position="392"/>
    </location>
</feature>
<dbReference type="PANTHER" id="PTHR10961">
    <property type="entry name" value="PEROXISOMAL SARCOSINE OXIDASE"/>
    <property type="match status" value="1"/>
</dbReference>
<gene>
    <name evidence="7" type="ORF">FZEAL_1900</name>
</gene>
<reference evidence="7" key="2">
    <citation type="submission" date="2020-05" db="EMBL/GenBank/DDBJ databases">
        <authorList>
            <person name="Kim H.-S."/>
            <person name="Proctor R.H."/>
            <person name="Brown D.W."/>
        </authorList>
    </citation>
    <scope>NUCLEOTIDE SEQUENCE</scope>
    <source>
        <strain evidence="7">NRRL 22465</strain>
    </source>
</reference>
<evidence type="ECO:0000256" key="4">
    <source>
        <dbReference type="ARBA" id="ARBA00022827"/>
    </source>
</evidence>
<comment type="similarity">
    <text evidence="2">Belongs to the MSOX/MTOX family.</text>
</comment>
<dbReference type="InterPro" id="IPR036188">
    <property type="entry name" value="FAD/NAD-bd_sf"/>
</dbReference>
<evidence type="ECO:0000256" key="5">
    <source>
        <dbReference type="ARBA" id="ARBA00023002"/>
    </source>
</evidence>
<evidence type="ECO:0000256" key="3">
    <source>
        <dbReference type="ARBA" id="ARBA00022630"/>
    </source>
</evidence>
<sequence>MASPPVALRKDSSILIIGTGTFGISTAYYLAKRGYSNVTCIDRHPWPSPDSAGYDLNKIIRTEYDEPMYTELALEALKAWREPEWAGIYHETGRITTTIGDPRAEEFLKKSYQNLMDAGQAEKLELVNGKEQIVHHVPQLKNAVGVERWKGLFNSLGGWVHSKKAMEKWAAEAENMGVKFVSGLKGTMTRIMLDERGVLVGIQVASGDVLDADHYILSTGAASPELFPELSQQLWSKCWTLGHIELSEQEAAEWRGIPVVDNFELGFMFEPDLETRRIKICDNNPGYQYRVGTFSDDAGNLINYSVPRYASDHPEDGIPSEAAAAIHKFIDTVMPQFSGRPLIDTRVCWCTDSPDAHWLIDRHPKHKNLLLATGDSGHAFKMFTIIGGYIVDALEGRPAGLRKEWAFGGRTAMPASHRPDTEIKDLRDVLGLME</sequence>
<comment type="caution">
    <text evidence="7">The sequence shown here is derived from an EMBL/GenBank/DDBJ whole genome shotgun (WGS) entry which is preliminary data.</text>
</comment>
<reference evidence="7" key="1">
    <citation type="journal article" date="2020" name="BMC Genomics">
        <title>Correction to: Identification and distribution of gene clusters required for synthesis of sphingolipid metabolism inhibitors in diverse species of the filamentous fungus Fusarium.</title>
        <authorList>
            <person name="Kim H.S."/>
            <person name="Lohmar J.M."/>
            <person name="Busman M."/>
            <person name="Brown D.W."/>
            <person name="Naumann T.A."/>
            <person name="Divon H.H."/>
            <person name="Lysoe E."/>
            <person name="Uhlig S."/>
            <person name="Proctor R.H."/>
        </authorList>
    </citation>
    <scope>NUCLEOTIDE SEQUENCE</scope>
    <source>
        <strain evidence="7">NRRL 22465</strain>
    </source>
</reference>
<dbReference type="AlphaFoldDB" id="A0A8H4URV1"/>
<evidence type="ECO:0000313" key="7">
    <source>
        <dbReference type="EMBL" id="KAF4982475.1"/>
    </source>
</evidence>